<dbReference type="EMBL" id="GBRH01174821">
    <property type="protein sequence ID" value="JAE23075.1"/>
    <property type="molecule type" value="Transcribed_RNA"/>
</dbReference>
<proteinExistence type="predicted"/>
<evidence type="ECO:0000313" key="1">
    <source>
        <dbReference type="EMBL" id="JAE23075.1"/>
    </source>
</evidence>
<protein>
    <submittedName>
        <fullName evidence="1">Uncharacterized protein</fullName>
    </submittedName>
</protein>
<dbReference type="AlphaFoldDB" id="A0A0A9U1F5"/>
<reference evidence="1" key="2">
    <citation type="journal article" date="2015" name="Data Brief">
        <title>Shoot transcriptome of the giant reed, Arundo donax.</title>
        <authorList>
            <person name="Barrero R.A."/>
            <person name="Guerrero F.D."/>
            <person name="Moolhuijzen P."/>
            <person name="Goolsby J.A."/>
            <person name="Tidwell J."/>
            <person name="Bellgard S.E."/>
            <person name="Bellgard M.I."/>
        </authorList>
    </citation>
    <scope>NUCLEOTIDE SEQUENCE</scope>
    <source>
        <tissue evidence="1">Shoot tissue taken approximately 20 cm above the soil surface</tissue>
    </source>
</reference>
<name>A0A0A9U1F5_ARUDO</name>
<reference evidence="1" key="1">
    <citation type="submission" date="2014-09" db="EMBL/GenBank/DDBJ databases">
        <authorList>
            <person name="Magalhaes I.L.F."/>
            <person name="Oliveira U."/>
            <person name="Santos F.R."/>
            <person name="Vidigal T.H.D.A."/>
            <person name="Brescovit A.D."/>
            <person name="Santos A.J."/>
        </authorList>
    </citation>
    <scope>NUCLEOTIDE SEQUENCE</scope>
    <source>
        <tissue evidence="1">Shoot tissue taken approximately 20 cm above the soil surface</tissue>
    </source>
</reference>
<sequence length="29" mass="3408">MKFNWNLFASSSVDTFEPNNLPRPQPNKQ</sequence>
<accession>A0A0A9U1F5</accession>
<organism evidence="1">
    <name type="scientific">Arundo donax</name>
    <name type="common">Giant reed</name>
    <name type="synonym">Donax arundinaceus</name>
    <dbReference type="NCBI Taxonomy" id="35708"/>
    <lineage>
        <taxon>Eukaryota</taxon>
        <taxon>Viridiplantae</taxon>
        <taxon>Streptophyta</taxon>
        <taxon>Embryophyta</taxon>
        <taxon>Tracheophyta</taxon>
        <taxon>Spermatophyta</taxon>
        <taxon>Magnoliopsida</taxon>
        <taxon>Liliopsida</taxon>
        <taxon>Poales</taxon>
        <taxon>Poaceae</taxon>
        <taxon>PACMAD clade</taxon>
        <taxon>Arundinoideae</taxon>
        <taxon>Arundineae</taxon>
        <taxon>Arundo</taxon>
    </lineage>
</organism>